<name>A0A8T2ULK3_CERRI</name>
<accession>A0A8T2ULK3</accession>
<dbReference type="OMA" id="LAALQHX"/>
<evidence type="ECO:0000313" key="2">
    <source>
        <dbReference type="Proteomes" id="UP000825935"/>
    </source>
</evidence>
<comment type="caution">
    <text evidence="1">The sequence shown here is derived from an EMBL/GenBank/DDBJ whole genome shotgun (WGS) entry which is preliminary data.</text>
</comment>
<protein>
    <submittedName>
        <fullName evidence="1">Uncharacterized protein</fullName>
    </submittedName>
</protein>
<dbReference type="OrthoDB" id="185373at2759"/>
<gene>
    <name evidence="1" type="ORF">KP509_06G006700</name>
</gene>
<dbReference type="AlphaFoldDB" id="A0A8T2ULK3"/>
<reference evidence="1" key="1">
    <citation type="submission" date="2021-08" db="EMBL/GenBank/DDBJ databases">
        <title>WGS assembly of Ceratopteris richardii.</title>
        <authorList>
            <person name="Marchant D.B."/>
            <person name="Chen G."/>
            <person name="Jenkins J."/>
            <person name="Shu S."/>
            <person name="Leebens-Mack J."/>
            <person name="Grimwood J."/>
            <person name="Schmutz J."/>
            <person name="Soltis P."/>
            <person name="Soltis D."/>
            <person name="Chen Z.-H."/>
        </authorList>
    </citation>
    <scope>NUCLEOTIDE SEQUENCE</scope>
    <source>
        <strain evidence="1">Whitten #5841</strain>
        <tissue evidence="1">Leaf</tissue>
    </source>
</reference>
<dbReference type="EMBL" id="CM035411">
    <property type="protein sequence ID" value="KAH7434234.1"/>
    <property type="molecule type" value="Genomic_DNA"/>
</dbReference>
<organism evidence="1 2">
    <name type="scientific">Ceratopteris richardii</name>
    <name type="common">Triangle waterfern</name>
    <dbReference type="NCBI Taxonomy" id="49495"/>
    <lineage>
        <taxon>Eukaryota</taxon>
        <taxon>Viridiplantae</taxon>
        <taxon>Streptophyta</taxon>
        <taxon>Embryophyta</taxon>
        <taxon>Tracheophyta</taxon>
        <taxon>Polypodiopsida</taxon>
        <taxon>Polypodiidae</taxon>
        <taxon>Polypodiales</taxon>
        <taxon>Pteridineae</taxon>
        <taxon>Pteridaceae</taxon>
        <taxon>Parkerioideae</taxon>
        <taxon>Ceratopteris</taxon>
    </lineage>
</organism>
<keyword evidence="2" id="KW-1185">Reference proteome</keyword>
<evidence type="ECO:0000313" key="1">
    <source>
        <dbReference type="EMBL" id="KAH7434234.1"/>
    </source>
</evidence>
<proteinExistence type="predicted"/>
<dbReference type="Proteomes" id="UP000825935">
    <property type="component" value="Chromosome 6"/>
</dbReference>
<sequence length="65" mass="6936">MQLEGFFSNSVTFIGALKTYSNMAVPSKGHEVHAMLEIQGLVQKDLLVGSTLMVTNPKLAGGSKL</sequence>